<dbReference type="Proteomes" id="UP001620645">
    <property type="component" value="Unassembled WGS sequence"/>
</dbReference>
<dbReference type="GO" id="GO:0016020">
    <property type="term" value="C:membrane"/>
    <property type="evidence" value="ECO:0007669"/>
    <property type="project" value="UniProtKB-SubCell"/>
</dbReference>
<dbReference type="EMBL" id="JBICCN010000411">
    <property type="protein sequence ID" value="KAL3070320.1"/>
    <property type="molecule type" value="Genomic_DNA"/>
</dbReference>
<evidence type="ECO:0000256" key="8">
    <source>
        <dbReference type="PROSITE-ProRule" id="PRU00175"/>
    </source>
</evidence>
<dbReference type="Gene3D" id="3.30.40.10">
    <property type="entry name" value="Zinc/RING finger domain, C3HC4 (zinc finger)"/>
    <property type="match status" value="1"/>
</dbReference>
<dbReference type="GO" id="GO:0008270">
    <property type="term" value="F:zinc ion binding"/>
    <property type="evidence" value="ECO:0007669"/>
    <property type="project" value="UniProtKB-KW"/>
</dbReference>
<dbReference type="InterPro" id="IPR013083">
    <property type="entry name" value="Znf_RING/FYVE/PHD"/>
</dbReference>
<keyword evidence="3" id="KW-0479">Metal-binding</keyword>
<keyword evidence="2" id="KW-0812">Transmembrane</keyword>
<keyword evidence="7" id="KW-0472">Membrane</keyword>
<evidence type="ECO:0000256" key="6">
    <source>
        <dbReference type="ARBA" id="ARBA00022989"/>
    </source>
</evidence>
<evidence type="ECO:0000259" key="10">
    <source>
        <dbReference type="PROSITE" id="PS50089"/>
    </source>
</evidence>
<proteinExistence type="predicted"/>
<dbReference type="PANTHER" id="PTHR46539:SF1">
    <property type="entry name" value="E3 UBIQUITIN-PROTEIN LIGASE ATL42"/>
    <property type="match status" value="1"/>
</dbReference>
<evidence type="ECO:0000256" key="3">
    <source>
        <dbReference type="ARBA" id="ARBA00022723"/>
    </source>
</evidence>
<dbReference type="AlphaFoldDB" id="A0ABD2HZN3"/>
<reference evidence="11 12" key="1">
    <citation type="submission" date="2024-10" db="EMBL/GenBank/DDBJ databases">
        <authorList>
            <person name="Kim D."/>
        </authorList>
    </citation>
    <scope>NUCLEOTIDE SEQUENCE [LARGE SCALE GENOMIC DNA]</scope>
    <source>
        <strain evidence="11">Taebaek</strain>
    </source>
</reference>
<sequence>MSSQNSFVDDTMPSENEFVVATPKQIQSALAALETITPIPYEANANEEDNCCAICLDLIENETMVKPLPCNHIFHNKCIKSWLKEHITCPFCRDALSMEEEEEEDEEEDEEEEEEEEEDEEEEEEEEEEKEEEEEDEEEDGEEEE</sequence>
<dbReference type="InterPro" id="IPR001841">
    <property type="entry name" value="Znf_RING"/>
</dbReference>
<keyword evidence="4 8" id="KW-0863">Zinc-finger</keyword>
<organism evidence="11 12">
    <name type="scientific">Heterodera schachtii</name>
    <name type="common">Sugarbeet cyst nematode worm</name>
    <name type="synonym">Tylenchus schachtii</name>
    <dbReference type="NCBI Taxonomy" id="97005"/>
    <lineage>
        <taxon>Eukaryota</taxon>
        <taxon>Metazoa</taxon>
        <taxon>Ecdysozoa</taxon>
        <taxon>Nematoda</taxon>
        <taxon>Chromadorea</taxon>
        <taxon>Rhabditida</taxon>
        <taxon>Tylenchina</taxon>
        <taxon>Tylenchomorpha</taxon>
        <taxon>Tylenchoidea</taxon>
        <taxon>Heteroderidae</taxon>
        <taxon>Heteroderinae</taxon>
        <taxon>Heterodera</taxon>
    </lineage>
</organism>
<dbReference type="CDD" id="cd16454">
    <property type="entry name" value="RING-H2_PA-TM-RING"/>
    <property type="match status" value="1"/>
</dbReference>
<feature type="domain" description="RING-type" evidence="10">
    <location>
        <begin position="52"/>
        <end position="93"/>
    </location>
</feature>
<evidence type="ECO:0000256" key="1">
    <source>
        <dbReference type="ARBA" id="ARBA00004370"/>
    </source>
</evidence>
<evidence type="ECO:0000256" key="4">
    <source>
        <dbReference type="ARBA" id="ARBA00022771"/>
    </source>
</evidence>
<evidence type="ECO:0000256" key="5">
    <source>
        <dbReference type="ARBA" id="ARBA00022833"/>
    </source>
</evidence>
<dbReference type="PANTHER" id="PTHR46539">
    <property type="entry name" value="E3 UBIQUITIN-PROTEIN LIGASE ATL42"/>
    <property type="match status" value="1"/>
</dbReference>
<dbReference type="SUPFAM" id="SSF57850">
    <property type="entry name" value="RING/U-box"/>
    <property type="match status" value="1"/>
</dbReference>
<keyword evidence="6" id="KW-1133">Transmembrane helix</keyword>
<accession>A0ABD2HZN3</accession>
<evidence type="ECO:0000256" key="2">
    <source>
        <dbReference type="ARBA" id="ARBA00022692"/>
    </source>
</evidence>
<gene>
    <name evidence="11" type="ORF">niasHS_016147</name>
</gene>
<evidence type="ECO:0000256" key="9">
    <source>
        <dbReference type="SAM" id="MobiDB-lite"/>
    </source>
</evidence>
<keyword evidence="12" id="KW-1185">Reference proteome</keyword>
<comment type="subcellular location">
    <subcellularLocation>
        <location evidence="1">Membrane</location>
    </subcellularLocation>
</comment>
<protein>
    <recommendedName>
        <fullName evidence="10">RING-type domain-containing protein</fullName>
    </recommendedName>
</protein>
<keyword evidence="5" id="KW-0862">Zinc</keyword>
<dbReference type="SMART" id="SM00184">
    <property type="entry name" value="RING"/>
    <property type="match status" value="1"/>
</dbReference>
<evidence type="ECO:0000313" key="12">
    <source>
        <dbReference type="Proteomes" id="UP001620645"/>
    </source>
</evidence>
<dbReference type="Pfam" id="PF13639">
    <property type="entry name" value="zf-RING_2"/>
    <property type="match status" value="1"/>
</dbReference>
<feature type="region of interest" description="Disordered" evidence="9">
    <location>
        <begin position="97"/>
        <end position="145"/>
    </location>
</feature>
<evidence type="ECO:0000313" key="11">
    <source>
        <dbReference type="EMBL" id="KAL3070320.1"/>
    </source>
</evidence>
<comment type="caution">
    <text evidence="11">The sequence shown here is derived from an EMBL/GenBank/DDBJ whole genome shotgun (WGS) entry which is preliminary data.</text>
</comment>
<dbReference type="PROSITE" id="PS50089">
    <property type="entry name" value="ZF_RING_2"/>
    <property type="match status" value="1"/>
</dbReference>
<name>A0ABD2HZN3_HETSC</name>
<evidence type="ECO:0000256" key="7">
    <source>
        <dbReference type="ARBA" id="ARBA00023136"/>
    </source>
</evidence>